<dbReference type="EnsemblFungi" id="MVLG_04606T0">
    <property type="protein sequence ID" value="MVLG_04606T0"/>
    <property type="gene ID" value="MVLG_04606"/>
</dbReference>
<feature type="region of interest" description="Disordered" evidence="1">
    <location>
        <begin position="1"/>
        <end position="45"/>
    </location>
</feature>
<reference evidence="3" key="4">
    <citation type="submission" date="2015-06" db="UniProtKB">
        <authorList>
            <consortium name="EnsemblFungi"/>
        </authorList>
    </citation>
    <scope>IDENTIFICATION</scope>
</reference>
<evidence type="ECO:0000313" key="3">
    <source>
        <dbReference type="EnsemblFungi" id="MVLG_04606T0"/>
    </source>
</evidence>
<evidence type="ECO:0000313" key="4">
    <source>
        <dbReference type="Proteomes" id="UP000017200"/>
    </source>
</evidence>
<dbReference type="EMBL" id="GL541695">
    <property type="protein sequence ID" value="KDE04955.1"/>
    <property type="molecule type" value="Genomic_DNA"/>
</dbReference>
<proteinExistence type="predicted"/>
<sequence length="135" mass="14751">MSSHQVHQPQALRPATPTGAHLVRPSSKPNSRPGTPSRRAGTPSRVVVNMADEFMKRQYCPLVPVDECASKRWSPELTATTRSDPSSEQILPTISTSPIQGNKIEHRISSGLATPNLWVSRVKCAIVHPPKESPD</sequence>
<name>U5HBQ9_USTV1</name>
<feature type="compositionally biased region" description="Polar residues" evidence="1">
    <location>
        <begin position="77"/>
        <end position="98"/>
    </location>
</feature>
<dbReference type="EMBL" id="AEIJ01000459">
    <property type="status" value="NOT_ANNOTATED_CDS"/>
    <property type="molecule type" value="Genomic_DNA"/>
</dbReference>
<reference evidence="4" key="1">
    <citation type="submission" date="2010-11" db="EMBL/GenBank/DDBJ databases">
        <title>The genome sequence of Microbotryum violaceum strain p1A1 Lamole.</title>
        <authorList>
            <person name="Cuomo C."/>
            <person name="Perlin M."/>
            <person name="Young S.K."/>
            <person name="Zeng Q."/>
            <person name="Gargeya S."/>
            <person name="Alvarado L."/>
            <person name="Berlin A."/>
            <person name="Chapman S.B."/>
            <person name="Chen Z."/>
            <person name="Freedman E."/>
            <person name="Gellesch M."/>
            <person name="Goldberg J."/>
            <person name="Griggs A."/>
            <person name="Gujja S."/>
            <person name="Heilman E."/>
            <person name="Heiman D."/>
            <person name="Howarth C."/>
            <person name="Mehta T."/>
            <person name="Neiman D."/>
            <person name="Pearson M."/>
            <person name="Roberts A."/>
            <person name="Saif S."/>
            <person name="Shea T."/>
            <person name="Shenoy N."/>
            <person name="Sisk P."/>
            <person name="Stolte C."/>
            <person name="Sykes S."/>
            <person name="White J."/>
            <person name="Yandava C."/>
            <person name="Haas B."/>
            <person name="Nusbaum C."/>
            <person name="Birren B."/>
        </authorList>
    </citation>
    <scope>NUCLEOTIDE SEQUENCE [LARGE SCALE GENOMIC DNA]</scope>
    <source>
        <strain evidence="4">p1A1 Lamole</strain>
    </source>
</reference>
<dbReference type="HOGENOM" id="CLU_1887305_0_0_1"/>
<evidence type="ECO:0000256" key="1">
    <source>
        <dbReference type="SAM" id="MobiDB-lite"/>
    </source>
</evidence>
<dbReference type="AlphaFoldDB" id="U5HBQ9"/>
<dbReference type="InParanoid" id="U5HBQ9"/>
<protein>
    <submittedName>
        <fullName evidence="2 3">Uncharacterized protein</fullName>
    </submittedName>
</protein>
<gene>
    <name evidence="2" type="ORF">MVLG_04606</name>
</gene>
<feature type="region of interest" description="Disordered" evidence="1">
    <location>
        <begin position="76"/>
        <end position="98"/>
    </location>
</feature>
<dbReference type="Proteomes" id="UP000017200">
    <property type="component" value="Unassembled WGS sequence"/>
</dbReference>
<accession>U5HBQ9</accession>
<reference evidence="2 4" key="3">
    <citation type="journal article" date="2015" name="BMC Genomics">
        <title>Sex and parasites: genomic and transcriptomic analysis of Microbotryum lychnidis-dioicae, the biotrophic and plant-castrating anther smut fungus.</title>
        <authorList>
            <person name="Perlin M.H."/>
            <person name="Amselem J."/>
            <person name="Fontanillas E."/>
            <person name="Toh S.S."/>
            <person name="Chen Z."/>
            <person name="Goldberg J."/>
            <person name="Duplessis S."/>
            <person name="Henrissat B."/>
            <person name="Young S."/>
            <person name="Zeng Q."/>
            <person name="Aguileta G."/>
            <person name="Petit E."/>
            <person name="Badouin H."/>
            <person name="Andrews J."/>
            <person name="Razeeq D."/>
            <person name="Gabaldon T."/>
            <person name="Quesneville H."/>
            <person name="Giraud T."/>
            <person name="Hood M.E."/>
            <person name="Schultz D.J."/>
            <person name="Cuomo C.A."/>
        </authorList>
    </citation>
    <scope>NUCLEOTIDE SEQUENCE [LARGE SCALE GENOMIC DNA]</scope>
    <source>
        <strain evidence="2">P1A1 Lamole</strain>
        <strain evidence="4">p1A1 Lamole</strain>
    </source>
</reference>
<keyword evidence="4" id="KW-1185">Reference proteome</keyword>
<reference evidence="2" key="2">
    <citation type="submission" date="2010-11" db="EMBL/GenBank/DDBJ databases">
        <authorList>
            <consortium name="The Broad Institute Genome Sequencing Platform"/>
            <person name="Earl A."/>
            <person name="Ward D."/>
            <person name="Feldgarden M."/>
            <person name="Gevers D."/>
            <person name="Butler R."/>
            <person name="Young S.K."/>
            <person name="Zeng Q."/>
            <person name="Gargeya S."/>
            <person name="Fitzgerald M."/>
            <person name="Haas B."/>
            <person name="Abouelleil A."/>
            <person name="Alvarado L."/>
            <person name="Arachchi H.M."/>
            <person name="Berlin A."/>
            <person name="Brown A."/>
            <person name="Chapman S.B."/>
            <person name="Chen Z."/>
            <person name="Dunbar C."/>
            <person name="Freedman E."/>
            <person name="Gearin G."/>
            <person name="Gellesch M."/>
            <person name="Goldberg J."/>
            <person name="Griggs A."/>
            <person name="Gujja S."/>
            <person name="Heilman E."/>
            <person name="Heiman D."/>
            <person name="Howarth C."/>
            <person name="Larson L."/>
            <person name="Lui A."/>
            <person name="MacDonald P.J.P."/>
            <person name="Mehta T."/>
            <person name="Montmayeur A."/>
            <person name="Murphy C."/>
            <person name="Neiman D."/>
            <person name="Pearson M."/>
            <person name="Priest M."/>
            <person name="Roberts A."/>
            <person name="Saif S."/>
            <person name="Shea T."/>
            <person name="Shenoy N."/>
            <person name="Sisk P."/>
            <person name="Stolte C."/>
            <person name="Sykes S."/>
            <person name="White J."/>
            <person name="Yandava C."/>
            <person name="Wortman J."/>
            <person name="Nusbaum C."/>
            <person name="Birren B."/>
        </authorList>
    </citation>
    <scope>NUCLEOTIDE SEQUENCE</scope>
    <source>
        <strain evidence="2">P1A1 Lamole</strain>
    </source>
</reference>
<organism evidence="2">
    <name type="scientific">Microbotryum lychnidis-dioicae (strain p1A1 Lamole / MvSl-1064)</name>
    <name type="common">Anther smut fungus</name>
    <dbReference type="NCBI Taxonomy" id="683840"/>
    <lineage>
        <taxon>Eukaryota</taxon>
        <taxon>Fungi</taxon>
        <taxon>Dikarya</taxon>
        <taxon>Basidiomycota</taxon>
        <taxon>Pucciniomycotina</taxon>
        <taxon>Microbotryomycetes</taxon>
        <taxon>Microbotryales</taxon>
        <taxon>Microbotryaceae</taxon>
        <taxon>Microbotryum</taxon>
    </lineage>
</organism>
<evidence type="ECO:0000313" key="2">
    <source>
        <dbReference type="EMBL" id="KDE04955.1"/>
    </source>
</evidence>